<dbReference type="Proteomes" id="UP001201980">
    <property type="component" value="Unassembled WGS sequence"/>
</dbReference>
<dbReference type="SUPFAM" id="SSF52540">
    <property type="entry name" value="P-loop containing nucleoside triphosphate hydrolases"/>
    <property type="match status" value="1"/>
</dbReference>
<feature type="region of interest" description="Disordered" evidence="12">
    <location>
        <begin position="132"/>
        <end position="249"/>
    </location>
</feature>
<dbReference type="GO" id="GO:0005874">
    <property type="term" value="C:microtubule"/>
    <property type="evidence" value="ECO:0007669"/>
    <property type="project" value="UniProtKB-KW"/>
</dbReference>
<reference evidence="14" key="1">
    <citation type="submission" date="2022-07" db="EMBL/GenBank/DDBJ databases">
        <title>Draft genome sequence of Zalerion maritima ATCC 34329, a (micro)plastics degrading marine fungus.</title>
        <authorList>
            <person name="Paco A."/>
            <person name="Goncalves M.F.M."/>
            <person name="Rocha-Santos T.A.P."/>
            <person name="Alves A."/>
        </authorList>
    </citation>
    <scope>NUCLEOTIDE SEQUENCE</scope>
    <source>
        <strain evidence="14">ATCC 34329</strain>
    </source>
</reference>
<comment type="subcellular location">
    <subcellularLocation>
        <location evidence="1">Cytoplasm</location>
        <location evidence="1">Cytoskeleton</location>
    </subcellularLocation>
</comment>
<keyword evidence="15" id="KW-1185">Reference proteome</keyword>
<dbReference type="AlphaFoldDB" id="A0AAD5WU63"/>
<evidence type="ECO:0000256" key="12">
    <source>
        <dbReference type="SAM" id="MobiDB-lite"/>
    </source>
</evidence>
<evidence type="ECO:0000256" key="6">
    <source>
        <dbReference type="ARBA" id="ARBA00022840"/>
    </source>
</evidence>
<dbReference type="SMART" id="SM00129">
    <property type="entry name" value="KISc"/>
    <property type="match status" value="1"/>
</dbReference>
<sequence>MDLRRAGRELLLEGKMEGGDGDGLLLMRIEPAARCALSDAKSACERNFGNREALAGKHRAATLELGVDRDQEHLSPPTGQKSIITPSPIEFHSGVLLLASCVLFQQILIYRPKKKSIISTMDHHEITQTCNASKLRPPSQTRLPAFTASRPGATLTEITDSQTNRLNQQTMAPPPARKNLKHELNPPVTEPEPKRKTLADRAGEYPSSHGLSTSRPAVNGTTLMSGLSDADDWPHHSSRPRPRDHDMPTDISGIIGTVKQFWLCLGVETMRTNDGQRHSFNLSALMSDRNLNAPELPRYFQEISDENGGGAGHYVLTSDMIWLLKQPGSGLPAPRANSALPRNKSSNSNFSTTMGYGARPPSSSSNRPASQFSKSTYSRPRSKTHARPATAMSHHVSDDGPEAQPQGERNGTRVPFLVGSPEPAPSGIPRSVVRNIQPQHCLHDGFSQSLSGVPEVFGIKRGGRGTLLSLRSSTTNIKPETQVVSEKEASQVAASKENINPKVTVRCSNPRKTAISVRSPDAVPIQFPQTPTCSRASKSDDSKAAIAQLAMAAEELATPYKSSPHKASFLTKDTNTKGFIAWDVDERLTEFDSKLDVVKDLLNGSLSDKKLMEETIEFLKSKLSESESKNETLVEQLESARHEMHSLTLSLDTEKRCRQHDAEDRIRDHRNQMDELRRDLSDDAERQRREHREQLEATERHWKNTLEDIEAQKAREIQDLRAKLGSEQDGLNLEMSKTNRELENMRGQLEDVKGNLDRERTLKGNLSLQLSVKDTSIIQLEAHNRSLQARIDFLESGSKSQSDSFAKMESELRGAERVRDEWKEKLIREETERRILFNKYQELKGNIRVMCRVRPPLGSSEGEAANIRFPDEKTSAEIQVMGPEEKSSLGNVSRKTNTFEYDRVFAPGVQNEEVFGEISQLVQSALDGYNVCIFCYGQTGSGKTYTMSSTDGMIPRATHMIYETMTKLKDKNWSYSMQGCFVEVYNEELHDLLGDNGKKLEIRHDEQRKKTSVTNCSSVSLDSVERVESILERAQKNRSVAATKANEHSSRSHSVFILRISGENSTTGERCEGTLNLVDLAGSERLKHSQAEGDRMKETQNINKSLSSLGDVIEALGSKAKHVPYRNSKLTHLLQYSLGGSSKTLMFVMVSPLETHLQETLASLKFATKVHNTHIGTAKTTKKVGAKPRSSDS</sequence>
<evidence type="ECO:0000256" key="11">
    <source>
        <dbReference type="SAM" id="Coils"/>
    </source>
</evidence>
<keyword evidence="3" id="KW-0963">Cytoplasm</keyword>
<comment type="similarity">
    <text evidence="2">Belongs to the TRAFAC class myosin-kinesin ATPase superfamily. Kinesin family. KIN-14 subfamily.</text>
</comment>
<evidence type="ECO:0000259" key="13">
    <source>
        <dbReference type="PROSITE" id="PS50067"/>
    </source>
</evidence>
<feature type="compositionally biased region" description="Polar residues" evidence="12">
    <location>
        <begin position="343"/>
        <end position="354"/>
    </location>
</feature>
<dbReference type="FunFam" id="3.40.850.10:FF:000065">
    <property type="entry name" value="Kinesin-like protein"/>
    <property type="match status" value="1"/>
</dbReference>
<feature type="domain" description="Kinesin motor" evidence="13">
    <location>
        <begin position="846"/>
        <end position="1173"/>
    </location>
</feature>
<keyword evidence="6 10" id="KW-0067">ATP-binding</keyword>
<feature type="binding site" evidence="10">
    <location>
        <begin position="937"/>
        <end position="944"/>
    </location>
    <ligand>
        <name>ATP</name>
        <dbReference type="ChEBI" id="CHEBI:30616"/>
    </ligand>
</feature>
<dbReference type="GO" id="GO:0007018">
    <property type="term" value="P:microtubule-based movement"/>
    <property type="evidence" value="ECO:0007669"/>
    <property type="project" value="InterPro"/>
</dbReference>
<keyword evidence="5 10" id="KW-0547">Nucleotide-binding</keyword>
<dbReference type="InterPro" id="IPR027417">
    <property type="entry name" value="P-loop_NTPase"/>
</dbReference>
<evidence type="ECO:0000256" key="9">
    <source>
        <dbReference type="ARBA" id="ARBA00023212"/>
    </source>
</evidence>
<feature type="region of interest" description="Disordered" evidence="12">
    <location>
        <begin position="333"/>
        <end position="430"/>
    </location>
</feature>
<evidence type="ECO:0000313" key="15">
    <source>
        <dbReference type="Proteomes" id="UP001201980"/>
    </source>
</evidence>
<feature type="compositionally biased region" description="Polar residues" evidence="12">
    <location>
        <begin position="209"/>
        <end position="225"/>
    </location>
</feature>
<proteinExistence type="inferred from homology"/>
<evidence type="ECO:0000313" key="14">
    <source>
        <dbReference type="EMBL" id="KAJ2902186.1"/>
    </source>
</evidence>
<evidence type="ECO:0000256" key="1">
    <source>
        <dbReference type="ARBA" id="ARBA00004245"/>
    </source>
</evidence>
<dbReference type="Pfam" id="PF00225">
    <property type="entry name" value="Kinesin"/>
    <property type="match status" value="1"/>
</dbReference>
<dbReference type="InterPro" id="IPR019821">
    <property type="entry name" value="Kinesin_motor_CS"/>
</dbReference>
<evidence type="ECO:0000256" key="10">
    <source>
        <dbReference type="PROSITE-ProRule" id="PRU00283"/>
    </source>
</evidence>
<dbReference type="PROSITE" id="PS00411">
    <property type="entry name" value="KINESIN_MOTOR_1"/>
    <property type="match status" value="1"/>
</dbReference>
<keyword evidence="9" id="KW-0206">Cytoskeleton</keyword>
<evidence type="ECO:0000256" key="3">
    <source>
        <dbReference type="ARBA" id="ARBA00022490"/>
    </source>
</evidence>
<dbReference type="InterPro" id="IPR036961">
    <property type="entry name" value="Kinesin_motor_dom_sf"/>
</dbReference>
<dbReference type="PANTHER" id="PTHR47972">
    <property type="entry name" value="KINESIN-LIKE PROTEIN KLP-3"/>
    <property type="match status" value="1"/>
</dbReference>
<dbReference type="GO" id="GO:0008569">
    <property type="term" value="F:minus-end-directed microtubule motor activity"/>
    <property type="evidence" value="ECO:0007669"/>
    <property type="project" value="UniProtKB-ARBA"/>
</dbReference>
<feature type="region of interest" description="Disordered" evidence="12">
    <location>
        <begin position="667"/>
        <end position="697"/>
    </location>
</feature>
<dbReference type="PROSITE" id="PS50067">
    <property type="entry name" value="KINESIN_MOTOR_2"/>
    <property type="match status" value="1"/>
</dbReference>
<feature type="coiled-coil region" evidence="11">
    <location>
        <begin position="805"/>
        <end position="832"/>
    </location>
</feature>
<accession>A0AAD5WU63</accession>
<organism evidence="14 15">
    <name type="scientific">Zalerion maritima</name>
    <dbReference type="NCBI Taxonomy" id="339359"/>
    <lineage>
        <taxon>Eukaryota</taxon>
        <taxon>Fungi</taxon>
        <taxon>Dikarya</taxon>
        <taxon>Ascomycota</taxon>
        <taxon>Pezizomycotina</taxon>
        <taxon>Sordariomycetes</taxon>
        <taxon>Lulworthiomycetidae</taxon>
        <taxon>Lulworthiales</taxon>
        <taxon>Lulworthiaceae</taxon>
        <taxon>Zalerion</taxon>
    </lineage>
</organism>
<dbReference type="PRINTS" id="PR00380">
    <property type="entry name" value="KINESINHEAVY"/>
</dbReference>
<feature type="compositionally biased region" description="Low complexity" evidence="12">
    <location>
        <begin position="358"/>
        <end position="370"/>
    </location>
</feature>
<dbReference type="GO" id="GO:0008017">
    <property type="term" value="F:microtubule binding"/>
    <property type="evidence" value="ECO:0007669"/>
    <property type="project" value="InterPro"/>
</dbReference>
<dbReference type="EMBL" id="JAKWBI020000121">
    <property type="protein sequence ID" value="KAJ2902186.1"/>
    <property type="molecule type" value="Genomic_DNA"/>
</dbReference>
<feature type="compositionally biased region" description="Polar residues" evidence="12">
    <location>
        <begin position="132"/>
        <end position="142"/>
    </location>
</feature>
<evidence type="ECO:0000256" key="5">
    <source>
        <dbReference type="ARBA" id="ARBA00022741"/>
    </source>
</evidence>
<dbReference type="Gene3D" id="3.40.850.10">
    <property type="entry name" value="Kinesin motor domain"/>
    <property type="match status" value="1"/>
</dbReference>
<evidence type="ECO:0000256" key="2">
    <source>
        <dbReference type="ARBA" id="ARBA00010899"/>
    </source>
</evidence>
<dbReference type="GO" id="GO:0005524">
    <property type="term" value="F:ATP binding"/>
    <property type="evidence" value="ECO:0007669"/>
    <property type="project" value="UniProtKB-UniRule"/>
</dbReference>
<keyword evidence="8 10" id="KW-0505">Motor protein</keyword>
<feature type="compositionally biased region" description="Basic and acidic residues" evidence="12">
    <location>
        <begin position="191"/>
        <end position="203"/>
    </location>
</feature>
<evidence type="ECO:0000256" key="4">
    <source>
        <dbReference type="ARBA" id="ARBA00022701"/>
    </source>
</evidence>
<protein>
    <submittedName>
        <fullName evidence="14">Kar3 protein</fullName>
    </submittedName>
</protein>
<evidence type="ECO:0000256" key="7">
    <source>
        <dbReference type="ARBA" id="ARBA00023054"/>
    </source>
</evidence>
<keyword evidence="7 11" id="KW-0175">Coiled coil</keyword>
<evidence type="ECO:0000256" key="8">
    <source>
        <dbReference type="ARBA" id="ARBA00023175"/>
    </source>
</evidence>
<gene>
    <name evidence="14" type="ORF">MKZ38_000919</name>
</gene>
<dbReference type="InterPro" id="IPR001752">
    <property type="entry name" value="Kinesin_motor_dom"/>
</dbReference>
<dbReference type="GO" id="GO:0090307">
    <property type="term" value="P:mitotic spindle assembly"/>
    <property type="evidence" value="ECO:0007669"/>
    <property type="project" value="UniProtKB-ARBA"/>
</dbReference>
<name>A0AAD5WU63_9PEZI</name>
<feature type="compositionally biased region" description="Polar residues" evidence="12">
    <location>
        <begin position="156"/>
        <end position="171"/>
    </location>
</feature>
<comment type="caution">
    <text evidence="14">The sequence shown here is derived from an EMBL/GenBank/DDBJ whole genome shotgun (WGS) entry which is preliminary data.</text>
</comment>
<dbReference type="CDD" id="cd01366">
    <property type="entry name" value="KISc_C_terminal"/>
    <property type="match status" value="1"/>
</dbReference>
<dbReference type="InterPro" id="IPR027640">
    <property type="entry name" value="Kinesin-like_fam"/>
</dbReference>
<dbReference type="PANTHER" id="PTHR47972:SF45">
    <property type="entry name" value="PROTEIN CLARET SEGREGATIONAL"/>
    <property type="match status" value="1"/>
</dbReference>
<keyword evidence="4" id="KW-0493">Microtubule</keyword>